<dbReference type="AlphaFoldDB" id="A0A7R8UUT3"/>
<dbReference type="Gene3D" id="3.40.630.30">
    <property type="match status" value="2"/>
</dbReference>
<dbReference type="SUPFAM" id="SSF55729">
    <property type="entry name" value="Acyl-CoA N-acyltransferases (Nat)"/>
    <property type="match status" value="1"/>
</dbReference>
<accession>A0A7R8UUT3</accession>
<proteinExistence type="predicted"/>
<dbReference type="InterPro" id="IPR053225">
    <property type="entry name" value="Acyl-CoA_N-acyltransferase"/>
</dbReference>
<dbReference type="OMA" id="WPTHEVA"/>
<feature type="domain" description="N-acetyltransferase" evidence="1">
    <location>
        <begin position="149"/>
        <end position="279"/>
    </location>
</feature>
<dbReference type="InterPro" id="IPR000182">
    <property type="entry name" value="GNAT_dom"/>
</dbReference>
<dbReference type="EMBL" id="LR899012">
    <property type="protein sequence ID" value="CAD7087510.1"/>
    <property type="molecule type" value="Genomic_DNA"/>
</dbReference>
<dbReference type="InParanoid" id="A0A7R8UUT3"/>
<dbReference type="Proteomes" id="UP000594454">
    <property type="component" value="Chromosome 4"/>
</dbReference>
<organism evidence="2 3">
    <name type="scientific">Hermetia illucens</name>
    <name type="common">Black soldier fly</name>
    <dbReference type="NCBI Taxonomy" id="343691"/>
    <lineage>
        <taxon>Eukaryota</taxon>
        <taxon>Metazoa</taxon>
        <taxon>Ecdysozoa</taxon>
        <taxon>Arthropoda</taxon>
        <taxon>Hexapoda</taxon>
        <taxon>Insecta</taxon>
        <taxon>Pterygota</taxon>
        <taxon>Neoptera</taxon>
        <taxon>Endopterygota</taxon>
        <taxon>Diptera</taxon>
        <taxon>Brachycera</taxon>
        <taxon>Stratiomyomorpha</taxon>
        <taxon>Stratiomyidae</taxon>
        <taxon>Hermetiinae</taxon>
        <taxon>Hermetia</taxon>
    </lineage>
</organism>
<dbReference type="PANTHER" id="PTHR20958:SF10">
    <property type="entry name" value="GH05617P-RELATED"/>
    <property type="match status" value="1"/>
</dbReference>
<name>A0A7R8UUT3_HERIL</name>
<keyword evidence="3" id="KW-1185">Reference proteome</keyword>
<evidence type="ECO:0000313" key="3">
    <source>
        <dbReference type="Proteomes" id="UP000594454"/>
    </source>
</evidence>
<dbReference type="Pfam" id="PF08445">
    <property type="entry name" value="FR47"/>
    <property type="match status" value="1"/>
</dbReference>
<reference evidence="2 3" key="1">
    <citation type="submission" date="2020-11" db="EMBL/GenBank/DDBJ databases">
        <authorList>
            <person name="Wallbank WR R."/>
            <person name="Pardo Diaz C."/>
            <person name="Kozak K."/>
            <person name="Martin S."/>
            <person name="Jiggins C."/>
            <person name="Moest M."/>
            <person name="Warren A I."/>
            <person name="Generalovic N T."/>
            <person name="Byers J.R.P. K."/>
            <person name="Montejo-Kovacevich G."/>
            <person name="Yen C E."/>
        </authorList>
    </citation>
    <scope>NUCLEOTIDE SEQUENCE [LARGE SCALE GENOMIC DNA]</scope>
</reference>
<evidence type="ECO:0000313" key="2">
    <source>
        <dbReference type="EMBL" id="CAD7087510.1"/>
    </source>
</evidence>
<gene>
    <name evidence="2" type="ORF">HERILL_LOCUS10214</name>
</gene>
<dbReference type="InterPro" id="IPR013653">
    <property type="entry name" value="GCN5-like_dom"/>
</dbReference>
<protein>
    <recommendedName>
        <fullName evidence="1">N-acetyltransferase domain-containing protein</fullName>
    </recommendedName>
</protein>
<dbReference type="GO" id="GO:0016747">
    <property type="term" value="F:acyltransferase activity, transferring groups other than amino-acyl groups"/>
    <property type="evidence" value="ECO:0007669"/>
    <property type="project" value="InterPro"/>
</dbReference>
<sequence>MDKLVEIPLQGLIDLREIYKREWPKEDIGFYVLTNFINWLEKKLFVENFHAYSLNGDYSDGTFVILYMTKLFGHTLNKDTSRLRRALCLLDLDGTSYYRYYYNDQDRSAVWSFIKEKQIVTRNEWEFIWYYLTPEIGSKIIVPPLPKGFVAETIREVDLPEVNEAWLFRYPKSIDRLKWLIRYNENIGLYTESGELAAWVLRYEFGAVAMLHVKDDFRRQGLGMYLAKAISKKIADAGGYASGTIKEENEVSNRIFESIGYEKNGIMYCIEILPSSPISDGNN</sequence>
<dbReference type="InterPro" id="IPR016181">
    <property type="entry name" value="Acyl_CoA_acyltransferase"/>
</dbReference>
<dbReference type="PROSITE" id="PS51186">
    <property type="entry name" value="GNAT"/>
    <property type="match status" value="1"/>
</dbReference>
<evidence type="ECO:0000259" key="1">
    <source>
        <dbReference type="PROSITE" id="PS51186"/>
    </source>
</evidence>
<dbReference type="OrthoDB" id="61870at2759"/>
<dbReference type="PANTHER" id="PTHR20958">
    <property type="entry name" value="GLYCINE N-ACYLTRANSFERASE-LIKE PROTEIN"/>
    <property type="match status" value="1"/>
</dbReference>